<dbReference type="FunCoup" id="A0A316VQR8">
    <property type="interactions" value="546"/>
</dbReference>
<evidence type="ECO:0000256" key="4">
    <source>
        <dbReference type="ARBA" id="ARBA00022701"/>
    </source>
</evidence>
<feature type="domain" description="Gamma tubulin complex component protein N-terminal" evidence="8">
    <location>
        <begin position="303"/>
        <end position="643"/>
    </location>
</feature>
<dbReference type="InterPro" id="IPR040457">
    <property type="entry name" value="GCP_C"/>
</dbReference>
<keyword evidence="10" id="KW-1185">Reference proteome</keyword>
<dbReference type="RefSeq" id="XP_025367159.1">
    <property type="nucleotide sequence ID" value="XM_025514680.1"/>
</dbReference>
<name>A0A316VQR8_9BASI</name>
<feature type="compositionally biased region" description="Low complexity" evidence="6">
    <location>
        <begin position="179"/>
        <end position="197"/>
    </location>
</feature>
<keyword evidence="3" id="KW-0963">Cytoplasm</keyword>
<evidence type="ECO:0000256" key="1">
    <source>
        <dbReference type="ARBA" id="ARBA00004245"/>
    </source>
</evidence>
<dbReference type="GO" id="GO:0031122">
    <property type="term" value="P:cytoplasmic microtubule organization"/>
    <property type="evidence" value="ECO:0007669"/>
    <property type="project" value="TreeGrafter"/>
</dbReference>
<organism evidence="9 10">
    <name type="scientific">Ceraceosorus guamensis</name>
    <dbReference type="NCBI Taxonomy" id="1522189"/>
    <lineage>
        <taxon>Eukaryota</taxon>
        <taxon>Fungi</taxon>
        <taxon>Dikarya</taxon>
        <taxon>Basidiomycota</taxon>
        <taxon>Ustilaginomycotina</taxon>
        <taxon>Exobasidiomycetes</taxon>
        <taxon>Ceraceosorales</taxon>
        <taxon>Ceraceosoraceae</taxon>
        <taxon>Ceraceosorus</taxon>
    </lineage>
</organism>
<dbReference type="GeneID" id="37036550"/>
<gene>
    <name evidence="9" type="ORF">IE81DRAFT_325973</name>
</gene>
<dbReference type="Proteomes" id="UP000245783">
    <property type="component" value="Unassembled WGS sequence"/>
</dbReference>
<feature type="domain" description="Gamma tubulin complex component C-terminal" evidence="7">
    <location>
        <begin position="646"/>
        <end position="978"/>
    </location>
</feature>
<dbReference type="STRING" id="1522189.A0A316VQR8"/>
<evidence type="ECO:0000256" key="2">
    <source>
        <dbReference type="ARBA" id="ARBA00010337"/>
    </source>
</evidence>
<evidence type="ECO:0000256" key="5">
    <source>
        <dbReference type="ARBA" id="ARBA00023212"/>
    </source>
</evidence>
<sequence>MSQEDPSAPALTATLLTNLVSAVIPSTRKSRGVEESLETAEGRRKLRVECVALAEEIFNSDLNQPSSSSEREVIARLKRKLTSYAVDGGHGSGVKLQNLVQELRALPNQGKHAALLELLDRLAFSNLPSSSASAASEGRSDTRSEASRRPTDRPSSAATGASRPSVATRPVSGATRNVSSATTATTASRATLSSRPAPGGPGTTGPSSNRPSSTVTGSREATPQARPRADVRSAERNNAVAAKAPAAREQGPAALPAHDSRFAAVPNAPQQPPATHTPCSRAELVRRCHAKFGKEEVPETDLIKDVVYLLQGINGTYVGFEEVLSPASNEIGAERQAEKELRMKWADDKGRISPQTKHLIHRIAEVGRLYRRMAEFVKDHNEADVSGLIEQSLCHFINEEMTEYLRLLAILEAHMHRSLQSSALANMDRGRSPNDVDALEESSKGTTTLTLRRIWLWTEDVVLKMRLLSTVIASTAGAHGGQLVSRIHSYTFNGDPFIRSYTARLLEEVSRPFFYSLSRWIYEGELHDPFGEFFVELNESSALQGAEALDVDAFSLWQSKFRIRTEMLPSFLKESFAQMIFSTGRSLNFIRYSCGDIDWASTKDTIGSTSADLRYTDLSGLESTINSAYSTASQHLLDILLEKFRLLDHLRALKDYLMLGRGDFVDHLLEAVAPYLDKPASSLYRHNLTASLETAIRNSNAQYDDPDIVARLDARILEYSSGDTGWDTFQLEYKCESPVNAVLDTEAMIGYQTVFAHLWKLRRTESAVGSAWAKLMAASRMLPRGARASGGLQRLLAKLRSALLGLSEMIHFVRQVQGFCQLEVIDYSWQDLMDFFATRKGDLDELILEHRRYLNALKSKALLLSQGKRGGDALAKETKAQLDTILAGAAACNDLATWATDELARAELSRPLGPSSRRRPVTPVARAPQGRSEENMDRIIVRFQSHMEEFRGRNGTIIVALSKHSNLVFRGLATRLGYDAKNPATDSESRTRRNSGATVGTHRDR</sequence>
<dbReference type="Gene3D" id="1.20.120.1900">
    <property type="entry name" value="Gamma-tubulin complex, C-terminal domain"/>
    <property type="match status" value="1"/>
</dbReference>
<dbReference type="AlphaFoldDB" id="A0A316VQR8"/>
<proteinExistence type="inferred from homology"/>
<evidence type="ECO:0000256" key="3">
    <source>
        <dbReference type="ARBA" id="ARBA00022490"/>
    </source>
</evidence>
<dbReference type="PANTHER" id="PTHR19302">
    <property type="entry name" value="GAMMA TUBULIN COMPLEX PROTEIN"/>
    <property type="match status" value="1"/>
</dbReference>
<feature type="compositionally biased region" description="Basic and acidic residues" evidence="6">
    <location>
        <begin position="138"/>
        <end position="152"/>
    </location>
</feature>
<evidence type="ECO:0000256" key="6">
    <source>
        <dbReference type="SAM" id="MobiDB-lite"/>
    </source>
</evidence>
<reference evidence="9 10" key="1">
    <citation type="journal article" date="2018" name="Mol. Biol. Evol.">
        <title>Broad Genomic Sampling Reveals a Smut Pathogenic Ancestry of the Fungal Clade Ustilaginomycotina.</title>
        <authorList>
            <person name="Kijpornyongpan T."/>
            <person name="Mondo S.J."/>
            <person name="Barry K."/>
            <person name="Sandor L."/>
            <person name="Lee J."/>
            <person name="Lipzen A."/>
            <person name="Pangilinan J."/>
            <person name="LaButti K."/>
            <person name="Hainaut M."/>
            <person name="Henrissat B."/>
            <person name="Grigoriev I.V."/>
            <person name="Spatafora J.W."/>
            <person name="Aime M.C."/>
        </authorList>
    </citation>
    <scope>NUCLEOTIDE SEQUENCE [LARGE SCALE GENOMIC DNA]</scope>
    <source>
        <strain evidence="9 10">MCA 4658</strain>
    </source>
</reference>
<dbReference type="GO" id="GO:0000922">
    <property type="term" value="C:spindle pole"/>
    <property type="evidence" value="ECO:0007669"/>
    <property type="project" value="InterPro"/>
</dbReference>
<comment type="subcellular location">
    <subcellularLocation>
        <location evidence="1">Cytoplasm</location>
        <location evidence="1">Cytoskeleton</location>
    </subcellularLocation>
</comment>
<accession>A0A316VQR8</accession>
<dbReference type="GO" id="GO:0000278">
    <property type="term" value="P:mitotic cell cycle"/>
    <property type="evidence" value="ECO:0007669"/>
    <property type="project" value="TreeGrafter"/>
</dbReference>
<dbReference type="GO" id="GO:0051011">
    <property type="term" value="F:microtubule minus-end binding"/>
    <property type="evidence" value="ECO:0007669"/>
    <property type="project" value="TreeGrafter"/>
</dbReference>
<dbReference type="InParanoid" id="A0A316VQR8"/>
<dbReference type="GO" id="GO:0000930">
    <property type="term" value="C:gamma-tubulin complex"/>
    <property type="evidence" value="ECO:0007669"/>
    <property type="project" value="TreeGrafter"/>
</dbReference>
<feature type="region of interest" description="Disordered" evidence="6">
    <location>
        <begin position="909"/>
        <end position="933"/>
    </location>
</feature>
<dbReference type="GO" id="GO:0007020">
    <property type="term" value="P:microtubule nucleation"/>
    <property type="evidence" value="ECO:0007669"/>
    <property type="project" value="InterPro"/>
</dbReference>
<dbReference type="InterPro" id="IPR042241">
    <property type="entry name" value="GCP_C_sf"/>
</dbReference>
<comment type="similarity">
    <text evidence="2">Belongs to the TUBGCP family.</text>
</comment>
<keyword evidence="4" id="KW-0493">Microtubule</keyword>
<dbReference type="Pfam" id="PF17681">
    <property type="entry name" value="GCP_N_terminal"/>
    <property type="match status" value="1"/>
</dbReference>
<dbReference type="GO" id="GO:0005874">
    <property type="term" value="C:microtubule"/>
    <property type="evidence" value="ECO:0007669"/>
    <property type="project" value="UniProtKB-KW"/>
</dbReference>
<protein>
    <submittedName>
        <fullName evidence="9">Uncharacterized protein</fullName>
    </submittedName>
</protein>
<dbReference type="GO" id="GO:0043015">
    <property type="term" value="F:gamma-tubulin binding"/>
    <property type="evidence" value="ECO:0007669"/>
    <property type="project" value="InterPro"/>
</dbReference>
<dbReference type="EMBL" id="KZ819434">
    <property type="protein sequence ID" value="PWN39999.1"/>
    <property type="molecule type" value="Genomic_DNA"/>
</dbReference>
<dbReference type="OrthoDB" id="5860513at2759"/>
<evidence type="ECO:0000259" key="7">
    <source>
        <dbReference type="Pfam" id="PF04130"/>
    </source>
</evidence>
<dbReference type="GO" id="GO:0044732">
    <property type="term" value="C:mitotic spindle pole body"/>
    <property type="evidence" value="ECO:0007669"/>
    <property type="project" value="TreeGrafter"/>
</dbReference>
<dbReference type="InterPro" id="IPR041470">
    <property type="entry name" value="GCP_N"/>
</dbReference>
<dbReference type="GO" id="GO:0051225">
    <property type="term" value="P:spindle assembly"/>
    <property type="evidence" value="ECO:0007669"/>
    <property type="project" value="TreeGrafter"/>
</dbReference>
<dbReference type="InterPro" id="IPR007259">
    <property type="entry name" value="GCP"/>
</dbReference>
<feature type="compositionally biased region" description="Low complexity" evidence="6">
    <location>
        <begin position="204"/>
        <end position="214"/>
    </location>
</feature>
<dbReference type="GO" id="GO:0051321">
    <property type="term" value="P:meiotic cell cycle"/>
    <property type="evidence" value="ECO:0007669"/>
    <property type="project" value="TreeGrafter"/>
</dbReference>
<feature type="compositionally biased region" description="Low complexity" evidence="6">
    <location>
        <begin position="909"/>
        <end position="928"/>
    </location>
</feature>
<feature type="region of interest" description="Disordered" evidence="6">
    <location>
        <begin position="129"/>
        <end position="252"/>
    </location>
</feature>
<evidence type="ECO:0000313" key="10">
    <source>
        <dbReference type="Proteomes" id="UP000245783"/>
    </source>
</evidence>
<feature type="compositionally biased region" description="Low complexity" evidence="6">
    <location>
        <begin position="236"/>
        <end position="249"/>
    </location>
</feature>
<feature type="region of interest" description="Disordered" evidence="6">
    <location>
        <begin position="979"/>
        <end position="1005"/>
    </location>
</feature>
<dbReference type="Pfam" id="PF04130">
    <property type="entry name" value="GCP_C_terminal"/>
    <property type="match status" value="1"/>
</dbReference>
<dbReference type="PANTHER" id="PTHR19302:SF14">
    <property type="entry name" value="GAMMA-TUBULIN COMPLEX COMPONENT 3"/>
    <property type="match status" value="1"/>
</dbReference>
<evidence type="ECO:0000259" key="8">
    <source>
        <dbReference type="Pfam" id="PF17681"/>
    </source>
</evidence>
<evidence type="ECO:0000313" key="9">
    <source>
        <dbReference type="EMBL" id="PWN39999.1"/>
    </source>
</evidence>
<keyword evidence="5" id="KW-0206">Cytoskeleton</keyword>